<evidence type="ECO:0000313" key="3">
    <source>
        <dbReference type="Proteomes" id="UP000314294"/>
    </source>
</evidence>
<evidence type="ECO:0000256" key="1">
    <source>
        <dbReference type="SAM" id="MobiDB-lite"/>
    </source>
</evidence>
<sequence length="79" mass="8369">MDSELPPRLNASRFILEGMEGHQEGRAGLKSSSHTSHPSRGEANATWSHGTRGLSGQALRCGGSISESCVVHEQGNDPN</sequence>
<evidence type="ECO:0000313" key="2">
    <source>
        <dbReference type="EMBL" id="TNN41847.1"/>
    </source>
</evidence>
<comment type="caution">
    <text evidence="2">The sequence shown here is derived from an EMBL/GenBank/DDBJ whole genome shotgun (WGS) entry which is preliminary data.</text>
</comment>
<name>A0A4Z2FKT0_9TELE</name>
<protein>
    <submittedName>
        <fullName evidence="2">Uncharacterized protein</fullName>
    </submittedName>
</protein>
<dbReference type="Proteomes" id="UP000314294">
    <property type="component" value="Unassembled WGS sequence"/>
</dbReference>
<proteinExistence type="predicted"/>
<accession>A0A4Z2FKT0</accession>
<dbReference type="AlphaFoldDB" id="A0A4Z2FKT0"/>
<keyword evidence="3" id="KW-1185">Reference proteome</keyword>
<organism evidence="2 3">
    <name type="scientific">Liparis tanakae</name>
    <name type="common">Tanaka's snailfish</name>
    <dbReference type="NCBI Taxonomy" id="230148"/>
    <lineage>
        <taxon>Eukaryota</taxon>
        <taxon>Metazoa</taxon>
        <taxon>Chordata</taxon>
        <taxon>Craniata</taxon>
        <taxon>Vertebrata</taxon>
        <taxon>Euteleostomi</taxon>
        <taxon>Actinopterygii</taxon>
        <taxon>Neopterygii</taxon>
        <taxon>Teleostei</taxon>
        <taxon>Neoteleostei</taxon>
        <taxon>Acanthomorphata</taxon>
        <taxon>Eupercaria</taxon>
        <taxon>Perciformes</taxon>
        <taxon>Cottioidei</taxon>
        <taxon>Cottales</taxon>
        <taxon>Liparidae</taxon>
        <taxon>Liparis</taxon>
    </lineage>
</organism>
<reference evidence="2 3" key="1">
    <citation type="submission" date="2019-03" db="EMBL/GenBank/DDBJ databases">
        <title>First draft genome of Liparis tanakae, snailfish: a comprehensive survey of snailfish specific genes.</title>
        <authorList>
            <person name="Kim W."/>
            <person name="Song I."/>
            <person name="Jeong J.-H."/>
            <person name="Kim D."/>
            <person name="Kim S."/>
            <person name="Ryu S."/>
            <person name="Song J.Y."/>
            <person name="Lee S.K."/>
        </authorList>
    </citation>
    <scope>NUCLEOTIDE SEQUENCE [LARGE SCALE GENOMIC DNA]</scope>
    <source>
        <tissue evidence="2">Muscle</tissue>
    </source>
</reference>
<feature type="region of interest" description="Disordered" evidence="1">
    <location>
        <begin position="19"/>
        <end position="59"/>
    </location>
</feature>
<dbReference type="EMBL" id="SRLO01001077">
    <property type="protein sequence ID" value="TNN41847.1"/>
    <property type="molecule type" value="Genomic_DNA"/>
</dbReference>
<gene>
    <name evidence="2" type="ORF">EYF80_047982</name>
</gene>